<accession>A0A5B7G636</accession>
<keyword evidence="2" id="KW-1185">Reference proteome</keyword>
<dbReference type="Proteomes" id="UP000324222">
    <property type="component" value="Unassembled WGS sequence"/>
</dbReference>
<protein>
    <submittedName>
        <fullName evidence="1">Uncharacterized protein</fullName>
    </submittedName>
</protein>
<sequence length="103" mass="11008">MCMHHLRNPAARHSHGRVCKGGGRTTVSKHLSVTPELSVGGISQTVNRVYKPLTFTVSAFMRLGRGDFGDGSVRMHEKQNAPLVQQPLLALASDGASLRSTAG</sequence>
<reference evidence="1 2" key="1">
    <citation type="submission" date="2019-05" db="EMBL/GenBank/DDBJ databases">
        <title>Another draft genome of Portunus trituberculatus and its Hox gene families provides insights of decapod evolution.</title>
        <authorList>
            <person name="Jeong J.-H."/>
            <person name="Song I."/>
            <person name="Kim S."/>
            <person name="Choi T."/>
            <person name="Kim D."/>
            <person name="Ryu S."/>
            <person name="Kim W."/>
        </authorList>
    </citation>
    <scope>NUCLEOTIDE SEQUENCE [LARGE SCALE GENOMIC DNA]</scope>
    <source>
        <tissue evidence="1">Muscle</tissue>
    </source>
</reference>
<name>A0A5B7G636_PORTR</name>
<evidence type="ECO:0000313" key="2">
    <source>
        <dbReference type="Proteomes" id="UP000324222"/>
    </source>
</evidence>
<evidence type="ECO:0000313" key="1">
    <source>
        <dbReference type="EMBL" id="MPC51994.1"/>
    </source>
</evidence>
<proteinExistence type="predicted"/>
<gene>
    <name evidence="1" type="ORF">E2C01_045853</name>
</gene>
<dbReference type="AlphaFoldDB" id="A0A5B7G636"/>
<dbReference type="EMBL" id="VSRR010010560">
    <property type="protein sequence ID" value="MPC51994.1"/>
    <property type="molecule type" value="Genomic_DNA"/>
</dbReference>
<comment type="caution">
    <text evidence="1">The sequence shown here is derived from an EMBL/GenBank/DDBJ whole genome shotgun (WGS) entry which is preliminary data.</text>
</comment>
<organism evidence="1 2">
    <name type="scientific">Portunus trituberculatus</name>
    <name type="common">Swimming crab</name>
    <name type="synonym">Neptunus trituberculatus</name>
    <dbReference type="NCBI Taxonomy" id="210409"/>
    <lineage>
        <taxon>Eukaryota</taxon>
        <taxon>Metazoa</taxon>
        <taxon>Ecdysozoa</taxon>
        <taxon>Arthropoda</taxon>
        <taxon>Crustacea</taxon>
        <taxon>Multicrustacea</taxon>
        <taxon>Malacostraca</taxon>
        <taxon>Eumalacostraca</taxon>
        <taxon>Eucarida</taxon>
        <taxon>Decapoda</taxon>
        <taxon>Pleocyemata</taxon>
        <taxon>Brachyura</taxon>
        <taxon>Eubrachyura</taxon>
        <taxon>Portunoidea</taxon>
        <taxon>Portunidae</taxon>
        <taxon>Portuninae</taxon>
        <taxon>Portunus</taxon>
    </lineage>
</organism>